<name>X1TVY9_9ZZZZ</name>
<gene>
    <name evidence="1" type="ORF">S12H4_52631</name>
</gene>
<protein>
    <submittedName>
        <fullName evidence="1">Uncharacterized protein</fullName>
    </submittedName>
</protein>
<dbReference type="EMBL" id="BARW01033412">
    <property type="protein sequence ID" value="GAJ09478.1"/>
    <property type="molecule type" value="Genomic_DNA"/>
</dbReference>
<organism evidence="1">
    <name type="scientific">marine sediment metagenome</name>
    <dbReference type="NCBI Taxonomy" id="412755"/>
    <lineage>
        <taxon>unclassified sequences</taxon>
        <taxon>metagenomes</taxon>
        <taxon>ecological metagenomes</taxon>
    </lineage>
</organism>
<reference evidence="1" key="1">
    <citation type="journal article" date="2014" name="Front. Microbiol.">
        <title>High frequency of phylogenetically diverse reductive dehalogenase-homologous genes in deep subseafloor sedimentary metagenomes.</title>
        <authorList>
            <person name="Kawai M."/>
            <person name="Futagami T."/>
            <person name="Toyoda A."/>
            <person name="Takaki Y."/>
            <person name="Nishi S."/>
            <person name="Hori S."/>
            <person name="Arai W."/>
            <person name="Tsubouchi T."/>
            <person name="Morono Y."/>
            <person name="Uchiyama I."/>
            <person name="Ito T."/>
            <person name="Fujiyama A."/>
            <person name="Inagaki F."/>
            <person name="Takami H."/>
        </authorList>
    </citation>
    <scope>NUCLEOTIDE SEQUENCE</scope>
    <source>
        <strain evidence="1">Expedition CK06-06</strain>
    </source>
</reference>
<comment type="caution">
    <text evidence="1">The sequence shown here is derived from an EMBL/GenBank/DDBJ whole genome shotgun (WGS) entry which is preliminary data.</text>
</comment>
<sequence>MPSQKVHMELSKERTGQTFEELHAWIDEPQKFIGFNHRIERHSYYEDYKKYIEKKWGEKGVVEWLFHIAIDNIETAHKFAKKAYLKAYEEIVFEFDGEELGKCHFTKKFKSAENRTCSYLKKK</sequence>
<dbReference type="AlphaFoldDB" id="X1TVY9"/>
<accession>X1TVY9</accession>
<proteinExistence type="predicted"/>
<evidence type="ECO:0000313" key="1">
    <source>
        <dbReference type="EMBL" id="GAJ09478.1"/>
    </source>
</evidence>